<keyword evidence="2" id="KW-1185">Reference proteome</keyword>
<dbReference type="EMBL" id="BAABCA010000004">
    <property type="protein sequence ID" value="GAA4236547.1"/>
    <property type="molecule type" value="Genomic_DNA"/>
</dbReference>
<gene>
    <name evidence="1" type="ORF">GCM10022291_21130</name>
</gene>
<protein>
    <submittedName>
        <fullName evidence="1">DUF1801 domain-containing protein</fullName>
    </submittedName>
</protein>
<comment type="caution">
    <text evidence="1">The sequence shown here is derived from an EMBL/GenBank/DDBJ whole genome shotgun (WGS) entry which is preliminary data.</text>
</comment>
<dbReference type="SUPFAM" id="SSF159888">
    <property type="entry name" value="YdhG-like"/>
    <property type="match status" value="1"/>
</dbReference>
<organism evidence="1 2">
    <name type="scientific">Postechiella marina</name>
    <dbReference type="NCBI Taxonomy" id="943941"/>
    <lineage>
        <taxon>Bacteria</taxon>
        <taxon>Pseudomonadati</taxon>
        <taxon>Bacteroidota</taxon>
        <taxon>Flavobacteriia</taxon>
        <taxon>Flavobacteriales</taxon>
        <taxon>Flavobacteriaceae</taxon>
        <taxon>Postechiella</taxon>
    </lineage>
</organism>
<proteinExistence type="predicted"/>
<evidence type="ECO:0000313" key="1">
    <source>
        <dbReference type="EMBL" id="GAA4236547.1"/>
    </source>
</evidence>
<dbReference type="RefSeq" id="WP_344788194.1">
    <property type="nucleotide sequence ID" value="NZ_BAABCA010000004.1"/>
</dbReference>
<name>A0ABP8CAF7_9FLAO</name>
<dbReference type="Proteomes" id="UP001501496">
    <property type="component" value="Unassembled WGS sequence"/>
</dbReference>
<sequence length="145" mass="16628">MKTTSNLNVKTDPRVAAVFNNYPKHVCHNIEQLRQLIIEVAAEIGLKTLEETLKWGEPSYLAKKGSTIRIGWKKNKPEQFAMYFQCTSLLIETFKIVFKDVFIFEGNRAIVFKLNKTLYNTLALKQCIKAGLTYHSIKHLPLLGL</sequence>
<evidence type="ECO:0000313" key="2">
    <source>
        <dbReference type="Proteomes" id="UP001501496"/>
    </source>
</evidence>
<accession>A0ABP8CAF7</accession>
<reference evidence="2" key="1">
    <citation type="journal article" date="2019" name="Int. J. Syst. Evol. Microbiol.">
        <title>The Global Catalogue of Microorganisms (GCM) 10K type strain sequencing project: providing services to taxonomists for standard genome sequencing and annotation.</title>
        <authorList>
            <consortium name="The Broad Institute Genomics Platform"/>
            <consortium name="The Broad Institute Genome Sequencing Center for Infectious Disease"/>
            <person name="Wu L."/>
            <person name="Ma J."/>
        </authorList>
    </citation>
    <scope>NUCLEOTIDE SEQUENCE [LARGE SCALE GENOMIC DNA]</scope>
    <source>
        <strain evidence="2">JCM 17630</strain>
    </source>
</reference>